<name>A0A8J4Y075_CHIOP</name>
<reference evidence="1" key="1">
    <citation type="submission" date="2020-07" db="EMBL/GenBank/DDBJ databases">
        <title>The High-quality genome of the commercially important snow crab, Chionoecetes opilio.</title>
        <authorList>
            <person name="Jeong J.-H."/>
            <person name="Ryu S."/>
        </authorList>
    </citation>
    <scope>NUCLEOTIDE SEQUENCE</scope>
    <source>
        <strain evidence="1">MADBK_172401_WGS</strain>
        <tissue evidence="1">Digestive gland</tissue>
    </source>
</reference>
<dbReference type="EMBL" id="JACEEZ010020621">
    <property type="protein sequence ID" value="KAG0714326.1"/>
    <property type="molecule type" value="Genomic_DNA"/>
</dbReference>
<organism evidence="1 2">
    <name type="scientific">Chionoecetes opilio</name>
    <name type="common">Atlantic snow crab</name>
    <name type="synonym">Cancer opilio</name>
    <dbReference type="NCBI Taxonomy" id="41210"/>
    <lineage>
        <taxon>Eukaryota</taxon>
        <taxon>Metazoa</taxon>
        <taxon>Ecdysozoa</taxon>
        <taxon>Arthropoda</taxon>
        <taxon>Crustacea</taxon>
        <taxon>Multicrustacea</taxon>
        <taxon>Malacostraca</taxon>
        <taxon>Eumalacostraca</taxon>
        <taxon>Eucarida</taxon>
        <taxon>Decapoda</taxon>
        <taxon>Pleocyemata</taxon>
        <taxon>Brachyura</taxon>
        <taxon>Eubrachyura</taxon>
        <taxon>Majoidea</taxon>
        <taxon>Majidae</taxon>
        <taxon>Chionoecetes</taxon>
    </lineage>
</organism>
<protein>
    <submittedName>
        <fullName evidence="1">Protein ZBED8</fullName>
    </submittedName>
</protein>
<evidence type="ECO:0000313" key="1">
    <source>
        <dbReference type="EMBL" id="KAG0714326.1"/>
    </source>
</evidence>
<evidence type="ECO:0000313" key="2">
    <source>
        <dbReference type="Proteomes" id="UP000770661"/>
    </source>
</evidence>
<dbReference type="OrthoDB" id="6619178at2759"/>
<proteinExistence type="predicted"/>
<sequence length="112" mass="13182">MPIRSTDFLDSEPPSYGLRYQWYVKNFQDSMSLRHTHDRLYCFHLMASTSKKRKWNETYQQYGFTKFSRDGLDAAQCIHCSTVLANCSLKPAKLSHHQSNLHPNIELTEERP</sequence>
<dbReference type="Proteomes" id="UP000770661">
    <property type="component" value="Unassembled WGS sequence"/>
</dbReference>
<gene>
    <name evidence="1" type="primary">ZBED8_2</name>
    <name evidence="1" type="ORF">GWK47_014360</name>
</gene>
<accession>A0A8J4Y075</accession>
<comment type="caution">
    <text evidence="1">The sequence shown here is derived from an EMBL/GenBank/DDBJ whole genome shotgun (WGS) entry which is preliminary data.</text>
</comment>
<dbReference type="AlphaFoldDB" id="A0A8J4Y075"/>
<keyword evidence="2" id="KW-1185">Reference proteome</keyword>